<protein>
    <submittedName>
        <fullName evidence="1">Uncharacterized protein</fullName>
    </submittedName>
</protein>
<dbReference type="AlphaFoldDB" id="A0A385SV21"/>
<dbReference type="RefSeq" id="WP_119757223.1">
    <property type="nucleotide sequence ID" value="NZ_CP032382.1"/>
</dbReference>
<dbReference type="Proteomes" id="UP000266183">
    <property type="component" value="Chromosome"/>
</dbReference>
<organism evidence="1 2">
    <name type="scientific">Chryseolinea soli</name>
    <dbReference type="NCBI Taxonomy" id="2321403"/>
    <lineage>
        <taxon>Bacteria</taxon>
        <taxon>Pseudomonadati</taxon>
        <taxon>Bacteroidota</taxon>
        <taxon>Cytophagia</taxon>
        <taxon>Cytophagales</taxon>
        <taxon>Fulvivirgaceae</taxon>
        <taxon>Chryseolinea</taxon>
    </lineage>
</organism>
<dbReference type="OrthoDB" id="8263000at2"/>
<keyword evidence="2" id="KW-1185">Reference proteome</keyword>
<evidence type="ECO:0000313" key="1">
    <source>
        <dbReference type="EMBL" id="AYB33997.1"/>
    </source>
</evidence>
<dbReference type="KEGG" id="chk:D4L85_26970"/>
<gene>
    <name evidence="1" type="ORF">D4L85_26970</name>
</gene>
<reference evidence="2" key="1">
    <citation type="submission" date="2018-09" db="EMBL/GenBank/DDBJ databases">
        <title>Chryseolinea sp. KIS68-18 isolated from soil.</title>
        <authorList>
            <person name="Weon H.-Y."/>
            <person name="Kwon S.-W."/>
            <person name="Lee S.A."/>
        </authorList>
    </citation>
    <scope>NUCLEOTIDE SEQUENCE [LARGE SCALE GENOMIC DNA]</scope>
    <source>
        <strain evidence="2">KIS68-18</strain>
    </source>
</reference>
<evidence type="ECO:0000313" key="2">
    <source>
        <dbReference type="Proteomes" id="UP000266183"/>
    </source>
</evidence>
<proteinExistence type="predicted"/>
<sequence>MSTSLTIPQNPQYPPSMDWLFLRREGMRHIEQLTSDIWTDYNLHDPGITFLEALCYAITDVGYRCNMNAADLFAQAEGKSFFTAVEMLPCGPVTALDYRKILIDIPGVKNAWVEQMHDAEVWFQFQINVKLFIDTLSPYFEKIDANAGDIENSLNALIAIIEKGIPLFIREINECQPEKDRESKKMAFKKSLLNKVDLSGNTSALAENLRKAILLYFLDRYYPEWITFLSDQLSSADDTEKLALMRIQLATLGLKKADDSKLLEALQLLVDFVKAGPPEISDFVFGETLLTLLFAGSLQVRAVGDPTDANSYNIFIPQGIYSVTLQLEPDRAGDEADIKEIALRKMHRHRNLCEDIHPEVHIVEYIDMGIRLSVAIDPEWDTLEVMAQIYHCIQHYLSPDIRFYSLEEMMNRHAAFTLTVDSFIALQGANLPQDLIDALSPLLNKKIIGDTNLKKELAKVWDETALEDYYDDVFLAAEKQYDADPVYNGPLLKHGFIEEKELLLAQPRQTVYRSDLYQVVAAVEGVLQIDRLEIYKCGMDKPEKPDWCLSFECRCLPQLKLECSELTVSSHGVEIPLKAEKLIEYIESHPESTTKLNRKGTLDLPVPQGRIISDLTDYTSVQEDLPRTYKVGNTGISRKESELRQGEVKQLKGYLLFYDQLLANALSHLASVKNLLSVTPTKTDPYQPLFTIPFIREVLLDYAVDMSWDNFVPGADDPYIKILQQLSEGNPTARNMFQDQLLDHLLARFGEQFTDYALQLFRIERPLDNTSDWEANAGLEESIKDKQRFLSLMPSLAASRAEGFNYRFNAKEPPRYWNTDAVEGVKKLVCVKLGIDDFTRHTLTCEPGFVVEVGPRTTPGSHTTGRTRYEFYIRKDDQSTSRLLVSTMAFSSSQGAENASADFLNMAVDKNNYGHVDGRVGFWVGVEPTARTTDNALMLEPKADPEEIEKRLQYIQDLASRNCEEDGFHLLEHILLRPRNDAYTQLLKPMLCCLENLEWLDPYSFWVTVVIPGWSGRFSDEARRQAFVQTVLREMPAQLEVRFCSVTREGMFQFEKVYHEWLRCLCSEKQDGLAQATNDLVQLMNGWQEDQIIQG</sequence>
<dbReference type="EMBL" id="CP032382">
    <property type="protein sequence ID" value="AYB33997.1"/>
    <property type="molecule type" value="Genomic_DNA"/>
</dbReference>
<accession>A0A385SV21</accession>
<name>A0A385SV21_9BACT</name>